<dbReference type="eggNOG" id="ENOG502S7VZ">
    <property type="taxonomic scope" value="Eukaryota"/>
</dbReference>
<dbReference type="Proteomes" id="UP000015103">
    <property type="component" value="Unassembled WGS sequence"/>
</dbReference>
<organism evidence="1 2">
    <name type="scientific">Rhodnius prolixus</name>
    <name type="common">Triatomid bug</name>
    <dbReference type="NCBI Taxonomy" id="13249"/>
    <lineage>
        <taxon>Eukaryota</taxon>
        <taxon>Metazoa</taxon>
        <taxon>Ecdysozoa</taxon>
        <taxon>Arthropoda</taxon>
        <taxon>Hexapoda</taxon>
        <taxon>Insecta</taxon>
        <taxon>Pterygota</taxon>
        <taxon>Neoptera</taxon>
        <taxon>Paraneoptera</taxon>
        <taxon>Hemiptera</taxon>
        <taxon>Heteroptera</taxon>
        <taxon>Panheteroptera</taxon>
        <taxon>Cimicomorpha</taxon>
        <taxon>Reduviidae</taxon>
        <taxon>Triatominae</taxon>
        <taxon>Rhodnius</taxon>
    </lineage>
</organism>
<dbReference type="HOGENOM" id="CLU_106855_1_0_1"/>
<dbReference type="AlphaFoldDB" id="T1HSR6"/>
<reference evidence="1" key="1">
    <citation type="submission" date="2015-05" db="UniProtKB">
        <authorList>
            <consortium name="EnsemblMetazoa"/>
        </authorList>
    </citation>
    <scope>IDENTIFICATION</scope>
</reference>
<dbReference type="VEuPathDB" id="VectorBase:RPRC007086"/>
<keyword evidence="2" id="KW-1185">Reference proteome</keyword>
<evidence type="ECO:0000313" key="2">
    <source>
        <dbReference type="Proteomes" id="UP000015103"/>
    </source>
</evidence>
<proteinExistence type="predicted"/>
<dbReference type="InParanoid" id="T1HSR6"/>
<protein>
    <submittedName>
        <fullName evidence="1">Uncharacterized protein</fullName>
    </submittedName>
</protein>
<dbReference type="OMA" id="ACEEPHV"/>
<sequence>MHTFGKFLYICMFFIGTSYCLEDEKERTPRIDIGDLASALLGRAETNSQVLSLNLTNLVILLVLKGLLFGVTYMGSGHGKGRALDVQDEPLLSEQEILLLTSYLMGDAEKDYGCMYRIACQEPKKSKQYLNAAKLLVKGSKIFSDIIGYDEKYDELVKDMQEAIEFGSKYGTCHQKYSCNNNQRNK</sequence>
<accession>T1HSR6</accession>
<evidence type="ECO:0000313" key="1">
    <source>
        <dbReference type="EnsemblMetazoa" id="RPRC007086-PA"/>
    </source>
</evidence>
<dbReference type="EnsemblMetazoa" id="RPRC007086-RA">
    <property type="protein sequence ID" value="RPRC007086-PA"/>
    <property type="gene ID" value="RPRC007086"/>
</dbReference>
<dbReference type="RefSeq" id="XP_073981934.1">
    <property type="nucleotide sequence ID" value="XM_074125833.1"/>
</dbReference>
<dbReference type="GeneID" id="141453091"/>
<dbReference type="EMBL" id="ACPB03006567">
    <property type="status" value="NOT_ANNOTATED_CDS"/>
    <property type="molecule type" value="Genomic_DNA"/>
</dbReference>
<name>T1HSR6_RHOPR</name>